<sequence>MGRWSHLDTDEERLPPGMTRVGYDADTQIYTYRDTDGIIWEGVPGSQYGTLHRSKVAEAPPLPSVHIPDDVEGEEKPYVLHDPDDDSNDEDLVSTTLSQPQRAKLRESHLDQTASKPLPRIASSTGSYGTTSDDEKPRHGADEKNTETESVSPVGAGRRYKRLEERRQQSQTPQRSGTISRLYRYFVRDSQDTRAGNMSKQQLARASTVRETPVHPRPGTNRPRRATTFDEILDRH</sequence>
<dbReference type="AlphaFoldDB" id="A0AAE0K356"/>
<evidence type="ECO:0008006" key="4">
    <source>
        <dbReference type="Google" id="ProtNLM"/>
    </source>
</evidence>
<feature type="region of interest" description="Disordered" evidence="1">
    <location>
        <begin position="1"/>
        <end position="21"/>
    </location>
</feature>
<keyword evidence="3" id="KW-1185">Reference proteome</keyword>
<reference evidence="2" key="1">
    <citation type="journal article" date="2023" name="Mol. Phylogenet. Evol.">
        <title>Genome-scale phylogeny and comparative genomics of the fungal order Sordariales.</title>
        <authorList>
            <person name="Hensen N."/>
            <person name="Bonometti L."/>
            <person name="Westerberg I."/>
            <person name="Brannstrom I.O."/>
            <person name="Guillou S."/>
            <person name="Cros-Aarteil S."/>
            <person name="Calhoun S."/>
            <person name="Haridas S."/>
            <person name="Kuo A."/>
            <person name="Mondo S."/>
            <person name="Pangilinan J."/>
            <person name="Riley R."/>
            <person name="LaButti K."/>
            <person name="Andreopoulos B."/>
            <person name="Lipzen A."/>
            <person name="Chen C."/>
            <person name="Yan M."/>
            <person name="Daum C."/>
            <person name="Ng V."/>
            <person name="Clum A."/>
            <person name="Steindorff A."/>
            <person name="Ohm R.A."/>
            <person name="Martin F."/>
            <person name="Silar P."/>
            <person name="Natvig D.O."/>
            <person name="Lalanne C."/>
            <person name="Gautier V."/>
            <person name="Ament-Velasquez S.L."/>
            <person name="Kruys A."/>
            <person name="Hutchinson M.I."/>
            <person name="Powell A.J."/>
            <person name="Barry K."/>
            <person name="Miller A.N."/>
            <person name="Grigoriev I.V."/>
            <person name="Debuchy R."/>
            <person name="Gladieux P."/>
            <person name="Hiltunen Thoren M."/>
            <person name="Johannesson H."/>
        </authorList>
    </citation>
    <scope>NUCLEOTIDE SEQUENCE</scope>
    <source>
        <strain evidence="2">CBS 958.72</strain>
    </source>
</reference>
<feature type="compositionally biased region" description="Basic and acidic residues" evidence="1">
    <location>
        <begin position="133"/>
        <end position="147"/>
    </location>
</feature>
<protein>
    <recommendedName>
        <fullName evidence="4">Carbohydrate-binding module family 50 protein</fullName>
    </recommendedName>
</protein>
<feature type="region of interest" description="Disordered" evidence="1">
    <location>
        <begin position="59"/>
        <end position="236"/>
    </location>
</feature>
<gene>
    <name evidence="2" type="ORF">B0T24DRAFT_357335</name>
</gene>
<feature type="compositionally biased region" description="Acidic residues" evidence="1">
    <location>
        <begin position="83"/>
        <end position="92"/>
    </location>
</feature>
<evidence type="ECO:0000313" key="3">
    <source>
        <dbReference type="Proteomes" id="UP001287356"/>
    </source>
</evidence>
<name>A0AAE0K356_9PEZI</name>
<feature type="compositionally biased region" description="Polar residues" evidence="1">
    <location>
        <begin position="193"/>
        <end position="205"/>
    </location>
</feature>
<evidence type="ECO:0000313" key="2">
    <source>
        <dbReference type="EMBL" id="KAK3369249.1"/>
    </source>
</evidence>
<organism evidence="2 3">
    <name type="scientific">Lasiosphaeria ovina</name>
    <dbReference type="NCBI Taxonomy" id="92902"/>
    <lineage>
        <taxon>Eukaryota</taxon>
        <taxon>Fungi</taxon>
        <taxon>Dikarya</taxon>
        <taxon>Ascomycota</taxon>
        <taxon>Pezizomycotina</taxon>
        <taxon>Sordariomycetes</taxon>
        <taxon>Sordariomycetidae</taxon>
        <taxon>Sordariales</taxon>
        <taxon>Lasiosphaeriaceae</taxon>
        <taxon>Lasiosphaeria</taxon>
    </lineage>
</organism>
<comment type="caution">
    <text evidence="2">The sequence shown here is derived from an EMBL/GenBank/DDBJ whole genome shotgun (WGS) entry which is preliminary data.</text>
</comment>
<accession>A0AAE0K356</accession>
<feature type="compositionally biased region" description="Polar residues" evidence="1">
    <location>
        <begin position="169"/>
        <end position="179"/>
    </location>
</feature>
<evidence type="ECO:0000256" key="1">
    <source>
        <dbReference type="SAM" id="MobiDB-lite"/>
    </source>
</evidence>
<dbReference type="Proteomes" id="UP001287356">
    <property type="component" value="Unassembled WGS sequence"/>
</dbReference>
<dbReference type="EMBL" id="JAULSN010000006">
    <property type="protein sequence ID" value="KAK3369249.1"/>
    <property type="molecule type" value="Genomic_DNA"/>
</dbReference>
<feature type="compositionally biased region" description="Basic and acidic residues" evidence="1">
    <location>
        <begin position="1"/>
        <end position="14"/>
    </location>
</feature>
<reference evidence="2" key="2">
    <citation type="submission" date="2023-06" db="EMBL/GenBank/DDBJ databases">
        <authorList>
            <consortium name="Lawrence Berkeley National Laboratory"/>
            <person name="Haridas S."/>
            <person name="Hensen N."/>
            <person name="Bonometti L."/>
            <person name="Westerberg I."/>
            <person name="Brannstrom I.O."/>
            <person name="Guillou S."/>
            <person name="Cros-Aarteil S."/>
            <person name="Calhoun S."/>
            <person name="Kuo A."/>
            <person name="Mondo S."/>
            <person name="Pangilinan J."/>
            <person name="Riley R."/>
            <person name="Labutti K."/>
            <person name="Andreopoulos B."/>
            <person name="Lipzen A."/>
            <person name="Chen C."/>
            <person name="Yanf M."/>
            <person name="Daum C."/>
            <person name="Ng V."/>
            <person name="Clum A."/>
            <person name="Steindorff A."/>
            <person name="Ohm R."/>
            <person name="Martin F."/>
            <person name="Silar P."/>
            <person name="Natvig D."/>
            <person name="Lalanne C."/>
            <person name="Gautier V."/>
            <person name="Ament-Velasquez S.L."/>
            <person name="Kruys A."/>
            <person name="Hutchinson M.I."/>
            <person name="Powell A.J."/>
            <person name="Barry K."/>
            <person name="Miller A.N."/>
            <person name="Grigoriev I.V."/>
            <person name="Debuchy R."/>
            <person name="Gladieux P."/>
            <person name="Thoren M.H."/>
            <person name="Johannesson H."/>
        </authorList>
    </citation>
    <scope>NUCLEOTIDE SEQUENCE</scope>
    <source>
        <strain evidence="2">CBS 958.72</strain>
    </source>
</reference>
<proteinExistence type="predicted"/>